<feature type="region of interest" description="Disordered" evidence="1">
    <location>
        <begin position="1"/>
        <end position="23"/>
    </location>
</feature>
<evidence type="ECO:0000313" key="3">
    <source>
        <dbReference type="Proteomes" id="UP000324632"/>
    </source>
</evidence>
<protein>
    <submittedName>
        <fullName evidence="2">Uncharacterized protein</fullName>
    </submittedName>
</protein>
<sequence length="74" mass="8458">MIEVKKEREEQIEVEDQQPHQTSDVLITEEKTTICLKTEKNFSEPCCASTVELVQRQQLLPEGNWNPLVGPGFS</sequence>
<evidence type="ECO:0000256" key="1">
    <source>
        <dbReference type="SAM" id="MobiDB-lite"/>
    </source>
</evidence>
<dbReference type="Proteomes" id="UP000324632">
    <property type="component" value="Chromosome 7"/>
</dbReference>
<gene>
    <name evidence="2" type="ORF">E1301_Tti015436</name>
</gene>
<comment type="caution">
    <text evidence="2">The sequence shown here is derived from an EMBL/GenBank/DDBJ whole genome shotgun (WGS) entry which is preliminary data.</text>
</comment>
<proteinExistence type="predicted"/>
<evidence type="ECO:0000313" key="2">
    <source>
        <dbReference type="EMBL" id="KAA0718482.1"/>
    </source>
</evidence>
<dbReference type="AlphaFoldDB" id="A0A5A9P9P2"/>
<organism evidence="2 3">
    <name type="scientific">Triplophysa tibetana</name>
    <dbReference type="NCBI Taxonomy" id="1572043"/>
    <lineage>
        <taxon>Eukaryota</taxon>
        <taxon>Metazoa</taxon>
        <taxon>Chordata</taxon>
        <taxon>Craniata</taxon>
        <taxon>Vertebrata</taxon>
        <taxon>Euteleostomi</taxon>
        <taxon>Actinopterygii</taxon>
        <taxon>Neopterygii</taxon>
        <taxon>Teleostei</taxon>
        <taxon>Ostariophysi</taxon>
        <taxon>Cypriniformes</taxon>
        <taxon>Nemacheilidae</taxon>
        <taxon>Triplophysa</taxon>
    </lineage>
</organism>
<feature type="compositionally biased region" description="Basic and acidic residues" evidence="1">
    <location>
        <begin position="1"/>
        <end position="11"/>
    </location>
</feature>
<dbReference type="EMBL" id="SOYY01000007">
    <property type="protein sequence ID" value="KAA0718482.1"/>
    <property type="molecule type" value="Genomic_DNA"/>
</dbReference>
<reference evidence="2 3" key="1">
    <citation type="journal article" date="2019" name="Mol. Ecol. Resour.">
        <title>Chromosome-level genome assembly of Triplophysa tibetana, a fish adapted to the harsh high-altitude environment of the Tibetan Plateau.</title>
        <authorList>
            <person name="Yang X."/>
            <person name="Liu H."/>
            <person name="Ma Z."/>
            <person name="Zou Y."/>
            <person name="Zou M."/>
            <person name="Mao Y."/>
            <person name="Li X."/>
            <person name="Wang H."/>
            <person name="Chen T."/>
            <person name="Wang W."/>
            <person name="Yang R."/>
        </authorList>
    </citation>
    <scope>NUCLEOTIDE SEQUENCE [LARGE SCALE GENOMIC DNA]</scope>
    <source>
        <strain evidence="2">TTIB1903HZAU</strain>
        <tissue evidence="2">Muscle</tissue>
    </source>
</reference>
<accession>A0A5A9P9P2</accession>
<keyword evidence="3" id="KW-1185">Reference proteome</keyword>
<name>A0A5A9P9P2_9TELE</name>